<keyword evidence="2" id="KW-1185">Reference proteome</keyword>
<dbReference type="EMBL" id="MU826839">
    <property type="protein sequence ID" value="KAJ7372034.1"/>
    <property type="molecule type" value="Genomic_DNA"/>
</dbReference>
<name>A0A9W9Z0E2_9CNID</name>
<proteinExistence type="predicted"/>
<dbReference type="Proteomes" id="UP001163046">
    <property type="component" value="Unassembled WGS sequence"/>
</dbReference>
<dbReference type="OrthoDB" id="5988772at2759"/>
<protein>
    <submittedName>
        <fullName evidence="1">Uncharacterized protein</fullName>
    </submittedName>
</protein>
<sequence length="205" mass="23160">MEPFIQLTYSEQCPQKSSQLTETSLIDKRKVPEHFWLDLLERKCLEGLGEVSESLLKDDSLTPADFLDDRNAFLDISTSQQNLTSCNDCLSSPKTMDCNEFKTPRTSRYMHKISETPCLFSQDESINHTPTSSLKSQPTCHGESTYKPVHTSPGSTSRVLCTQWLFPCTEVQGIGLEEEQGHRSFSRNNGPRKLVAILLVSGRQR</sequence>
<organism evidence="1 2">
    <name type="scientific">Desmophyllum pertusum</name>
    <dbReference type="NCBI Taxonomy" id="174260"/>
    <lineage>
        <taxon>Eukaryota</taxon>
        <taxon>Metazoa</taxon>
        <taxon>Cnidaria</taxon>
        <taxon>Anthozoa</taxon>
        <taxon>Hexacorallia</taxon>
        <taxon>Scleractinia</taxon>
        <taxon>Caryophylliina</taxon>
        <taxon>Caryophylliidae</taxon>
        <taxon>Desmophyllum</taxon>
    </lineage>
</organism>
<dbReference type="AlphaFoldDB" id="A0A9W9Z0E2"/>
<gene>
    <name evidence="1" type="ORF">OS493_021462</name>
</gene>
<accession>A0A9W9Z0E2</accession>
<comment type="caution">
    <text evidence="1">The sequence shown here is derived from an EMBL/GenBank/DDBJ whole genome shotgun (WGS) entry which is preliminary data.</text>
</comment>
<evidence type="ECO:0000313" key="1">
    <source>
        <dbReference type="EMBL" id="KAJ7372034.1"/>
    </source>
</evidence>
<reference evidence="1" key="1">
    <citation type="submission" date="2023-01" db="EMBL/GenBank/DDBJ databases">
        <title>Genome assembly of the deep-sea coral Lophelia pertusa.</title>
        <authorList>
            <person name="Herrera S."/>
            <person name="Cordes E."/>
        </authorList>
    </citation>
    <scope>NUCLEOTIDE SEQUENCE</scope>
    <source>
        <strain evidence="1">USNM1676648</strain>
        <tissue evidence="1">Polyp</tissue>
    </source>
</reference>
<evidence type="ECO:0000313" key="2">
    <source>
        <dbReference type="Proteomes" id="UP001163046"/>
    </source>
</evidence>